<dbReference type="InterPro" id="IPR000595">
    <property type="entry name" value="cNMP-bd_dom"/>
</dbReference>
<gene>
    <name evidence="2" type="ORF">NSCI0253_LOCUS1522</name>
</gene>
<organism evidence="2">
    <name type="scientific">Noctiluca scintillans</name>
    <name type="common">Sea sparkle</name>
    <name type="synonym">Red tide dinoflagellate</name>
    <dbReference type="NCBI Taxonomy" id="2966"/>
    <lineage>
        <taxon>Eukaryota</taxon>
        <taxon>Sar</taxon>
        <taxon>Alveolata</taxon>
        <taxon>Dinophyceae</taxon>
        <taxon>Noctilucales</taxon>
        <taxon>Noctilucaceae</taxon>
        <taxon>Noctiluca</taxon>
    </lineage>
</organism>
<dbReference type="SUPFAM" id="SSF51206">
    <property type="entry name" value="cAMP-binding domain-like"/>
    <property type="match status" value="1"/>
</dbReference>
<evidence type="ECO:0000259" key="1">
    <source>
        <dbReference type="PROSITE" id="PS50042"/>
    </source>
</evidence>
<dbReference type="Gene3D" id="2.60.120.10">
    <property type="entry name" value="Jelly Rolls"/>
    <property type="match status" value="1"/>
</dbReference>
<accession>A0A7S0ZN82</accession>
<sequence length="508" mass="57681">MVSFQMRRTEQNEAMRILRQYLRQNKVDSSLSLRVRQQVEKRLQDRAILKESDATGLMLLSSSLRAELRFDMFGRHLIKHPLFRLWHDLSRSFAQDICVSAVEVKHVPADSDLFLAGSAADVAYCQITGCLNYVQDPESSVVKDAVVKLVDPNVWLSEAALWTKWIHVGTAVAVRHSKLIAVNAEEVLRCLPKHRLIHEVSQEYSIQFHRSVISARPPWSQWPSDIHVPATSFPEIVMLMPDMMRTRIGLEAIRHVAPRFHLGVPHVMSKTRYERLKDELLQGDCAVVLNSFGEAERIVPVTALSITQNNRILVQLAEKEHDKIKVDVKLPRIKQSRDWSPSEALHQVISNKLAPLAGKVQVDSQVQENDTVRNSKRLGIQTRYRQTVFHAHLTSGDSSSKLGTPLRETRRLTRYSTISLRAPPGMVGDSPLKRPLGAADIFAFPSSQGDIFLSWLKKDEMDILQESEHEPYLMNLLSQLELDDDTQELVVGTHLRAAADSKEMWADV</sequence>
<dbReference type="InterPro" id="IPR018490">
    <property type="entry name" value="cNMP-bd_dom_sf"/>
</dbReference>
<dbReference type="PROSITE" id="PS50042">
    <property type="entry name" value="CNMP_BINDING_3"/>
    <property type="match status" value="1"/>
</dbReference>
<proteinExistence type="predicted"/>
<evidence type="ECO:0000313" key="2">
    <source>
        <dbReference type="EMBL" id="CAD8827176.1"/>
    </source>
</evidence>
<name>A0A7S0ZN82_NOCSC</name>
<dbReference type="AlphaFoldDB" id="A0A7S0ZN82"/>
<dbReference type="EMBL" id="HBFQ01002258">
    <property type="protein sequence ID" value="CAD8827176.1"/>
    <property type="molecule type" value="Transcribed_RNA"/>
</dbReference>
<protein>
    <recommendedName>
        <fullName evidence="1">Cyclic nucleotide-binding domain-containing protein</fullName>
    </recommendedName>
</protein>
<reference evidence="2" key="1">
    <citation type="submission" date="2021-01" db="EMBL/GenBank/DDBJ databases">
        <authorList>
            <person name="Corre E."/>
            <person name="Pelletier E."/>
            <person name="Niang G."/>
            <person name="Scheremetjew M."/>
            <person name="Finn R."/>
            <person name="Kale V."/>
            <person name="Holt S."/>
            <person name="Cochrane G."/>
            <person name="Meng A."/>
            <person name="Brown T."/>
            <person name="Cohen L."/>
        </authorList>
    </citation>
    <scope>NUCLEOTIDE SEQUENCE</scope>
</reference>
<feature type="domain" description="Cyclic nucleotide-binding" evidence="1">
    <location>
        <begin position="85"/>
        <end position="191"/>
    </location>
</feature>
<dbReference type="InterPro" id="IPR014710">
    <property type="entry name" value="RmlC-like_jellyroll"/>
</dbReference>